<keyword evidence="1 4" id="KW-0853">WD repeat</keyword>
<dbReference type="PROSITE" id="PS00678">
    <property type="entry name" value="WD_REPEATS_1"/>
    <property type="match status" value="2"/>
</dbReference>
<name>A0AAN7U991_9MYCE</name>
<dbReference type="PRINTS" id="PR00320">
    <property type="entry name" value="GPROTEINBRPT"/>
</dbReference>
<dbReference type="CDD" id="cd00200">
    <property type="entry name" value="WD40"/>
    <property type="match status" value="1"/>
</dbReference>
<feature type="region of interest" description="Disordered" evidence="5">
    <location>
        <begin position="131"/>
        <end position="154"/>
    </location>
</feature>
<dbReference type="InterPro" id="IPR045241">
    <property type="entry name" value="Prp46/PLRG1-like"/>
</dbReference>
<dbReference type="InterPro" id="IPR019775">
    <property type="entry name" value="WD40_repeat_CS"/>
</dbReference>
<dbReference type="PANTHER" id="PTHR19923:SF0">
    <property type="entry name" value="PLEIOTROPIC REGULATOR 1"/>
    <property type="match status" value="1"/>
</dbReference>
<dbReference type="PROSITE" id="PS50294">
    <property type="entry name" value="WD_REPEATS_REGION"/>
    <property type="match status" value="5"/>
</dbReference>
<dbReference type="FunFam" id="2.130.10.10:FF:000012">
    <property type="entry name" value="Putative pleiotropic regulator 1"/>
    <property type="match status" value="1"/>
</dbReference>
<feature type="compositionally biased region" description="Polar residues" evidence="5">
    <location>
        <begin position="145"/>
        <end position="154"/>
    </location>
</feature>
<dbReference type="GO" id="GO:0071011">
    <property type="term" value="C:precatalytic spliceosome"/>
    <property type="evidence" value="ECO:0007669"/>
    <property type="project" value="TreeGrafter"/>
</dbReference>
<feature type="compositionally biased region" description="Basic and acidic residues" evidence="5">
    <location>
        <begin position="131"/>
        <end position="144"/>
    </location>
</feature>
<keyword evidence="7" id="KW-1185">Reference proteome</keyword>
<dbReference type="InterPro" id="IPR001680">
    <property type="entry name" value="WD40_rpt"/>
</dbReference>
<protein>
    <recommendedName>
        <fullName evidence="8">WD40 repeat-like protein</fullName>
    </recommendedName>
</protein>
<dbReference type="Proteomes" id="UP001344447">
    <property type="component" value="Unassembled WGS sequence"/>
</dbReference>
<reference evidence="6 7" key="1">
    <citation type="submission" date="2023-11" db="EMBL/GenBank/DDBJ databases">
        <title>Dfirmibasis_genome.</title>
        <authorList>
            <person name="Edelbroek B."/>
            <person name="Kjellin J."/>
            <person name="Jerlstrom-Hultqvist J."/>
            <person name="Soderbom F."/>
        </authorList>
    </citation>
    <scope>NUCLEOTIDE SEQUENCE [LARGE SCALE GENOMIC DNA]</scope>
    <source>
        <strain evidence="6 7">TNS-C-14</strain>
    </source>
</reference>
<dbReference type="PANTHER" id="PTHR19923">
    <property type="entry name" value="WD40 REPEAT PROTEINPRL1/PRL2-RELATED"/>
    <property type="match status" value="1"/>
</dbReference>
<evidence type="ECO:0000313" key="6">
    <source>
        <dbReference type="EMBL" id="KAK5582568.1"/>
    </source>
</evidence>
<evidence type="ECO:0000256" key="2">
    <source>
        <dbReference type="ARBA" id="ARBA00022737"/>
    </source>
</evidence>
<feature type="repeat" description="WD" evidence="4">
    <location>
        <begin position="315"/>
        <end position="356"/>
    </location>
</feature>
<comment type="similarity">
    <text evidence="3">Belongs to the WD repeat PRL1/PRL2 family.</text>
</comment>
<feature type="repeat" description="WD" evidence="4">
    <location>
        <begin position="273"/>
        <end position="314"/>
    </location>
</feature>
<dbReference type="SUPFAM" id="SSF50978">
    <property type="entry name" value="WD40 repeat-like"/>
    <property type="match status" value="1"/>
</dbReference>
<dbReference type="InterPro" id="IPR015943">
    <property type="entry name" value="WD40/YVTN_repeat-like_dom_sf"/>
</dbReference>
<dbReference type="Gene3D" id="2.130.10.10">
    <property type="entry name" value="YVTN repeat-like/Quinoprotein amine dehydrogenase"/>
    <property type="match status" value="1"/>
</dbReference>
<evidence type="ECO:0000256" key="1">
    <source>
        <dbReference type="ARBA" id="ARBA00022574"/>
    </source>
</evidence>
<dbReference type="Pfam" id="PF00400">
    <property type="entry name" value="WD40"/>
    <property type="match status" value="6"/>
</dbReference>
<evidence type="ECO:0000256" key="3">
    <source>
        <dbReference type="ARBA" id="ARBA00025726"/>
    </source>
</evidence>
<evidence type="ECO:0000256" key="4">
    <source>
        <dbReference type="PROSITE-ProRule" id="PRU00221"/>
    </source>
</evidence>
<feature type="repeat" description="WD" evidence="4">
    <location>
        <begin position="398"/>
        <end position="438"/>
    </location>
</feature>
<gene>
    <name evidence="6" type="ORF">RB653_004153</name>
</gene>
<accession>A0AAN7U991</accession>
<organism evidence="6 7">
    <name type="scientific">Dictyostelium firmibasis</name>
    <dbReference type="NCBI Taxonomy" id="79012"/>
    <lineage>
        <taxon>Eukaryota</taxon>
        <taxon>Amoebozoa</taxon>
        <taxon>Evosea</taxon>
        <taxon>Eumycetozoa</taxon>
        <taxon>Dictyostelia</taxon>
        <taxon>Dictyosteliales</taxon>
        <taxon>Dictyosteliaceae</taxon>
        <taxon>Dictyostelium</taxon>
    </lineage>
</organism>
<sequence length="502" mass="56188">MVGLKDTTKDNSNGESTLSENIKQNIDRIYRTSILNTLKLYNNNNTPTNTTNNKTPLINDENSGEDDSKRIKLYSKIKDEYEPVKDLPMVAPSQKKPSAKPSTSSIEIKPTIEEMEVDKSIDNIIKSLPKQDEKRRRINDDDKSSQITIYNKPNTDNINNGNRALINQYEPLTYTKPEWHPPWKLMRVISGHTGWVRAIAVDKSNEWFATGSTDNTIKVWDLASGELKVTLTGHVSAIRGLEVSSRHPYLFSVGEDNKVLCWDLEANKQVRNYYGHSKGVYSVALHPTLDVLFSGGRDSSVRVWDMRTRANIFEMKGHKGTVVTLKSQSADPQVISGSMDTTVKLWDLATGTSAATLTNHKKGVRSMVIHEKEYSFATGASDNIKQWKCPDGSFIKNLSGHTAIINSLALNADNVLASGGDNGSISFWDWKTGHCFQKTQTIVQPGSLEGEAGIFDMAFDKTGSRLITCEADKTIKFYKEDEDATPYTHPVVNWKPTNNDRY</sequence>
<dbReference type="EMBL" id="JAVFKY010000001">
    <property type="protein sequence ID" value="KAK5582568.1"/>
    <property type="molecule type" value="Genomic_DNA"/>
</dbReference>
<evidence type="ECO:0000313" key="7">
    <source>
        <dbReference type="Proteomes" id="UP001344447"/>
    </source>
</evidence>
<dbReference type="GO" id="GO:0071013">
    <property type="term" value="C:catalytic step 2 spliceosome"/>
    <property type="evidence" value="ECO:0007669"/>
    <property type="project" value="TreeGrafter"/>
</dbReference>
<feature type="repeat" description="WD" evidence="4">
    <location>
        <begin position="189"/>
        <end position="230"/>
    </location>
</feature>
<dbReference type="SMART" id="SM00320">
    <property type="entry name" value="WD40"/>
    <property type="match status" value="7"/>
</dbReference>
<evidence type="ECO:0000256" key="5">
    <source>
        <dbReference type="SAM" id="MobiDB-lite"/>
    </source>
</evidence>
<keyword evidence="2" id="KW-0677">Repeat</keyword>
<feature type="region of interest" description="Disordered" evidence="5">
    <location>
        <begin position="44"/>
        <end position="67"/>
    </location>
</feature>
<dbReference type="AlphaFoldDB" id="A0AAN7U991"/>
<dbReference type="GO" id="GO:0000398">
    <property type="term" value="P:mRNA splicing, via spliceosome"/>
    <property type="evidence" value="ECO:0007669"/>
    <property type="project" value="InterPro"/>
</dbReference>
<feature type="repeat" description="WD" evidence="4">
    <location>
        <begin position="231"/>
        <end position="272"/>
    </location>
</feature>
<proteinExistence type="inferred from homology"/>
<dbReference type="GO" id="GO:0000974">
    <property type="term" value="C:Prp19 complex"/>
    <property type="evidence" value="ECO:0007669"/>
    <property type="project" value="TreeGrafter"/>
</dbReference>
<dbReference type="InterPro" id="IPR020472">
    <property type="entry name" value="WD40_PAC1"/>
</dbReference>
<evidence type="ECO:0008006" key="8">
    <source>
        <dbReference type="Google" id="ProtNLM"/>
    </source>
</evidence>
<comment type="caution">
    <text evidence="6">The sequence shown here is derived from an EMBL/GenBank/DDBJ whole genome shotgun (WGS) entry which is preliminary data.</text>
</comment>
<feature type="compositionally biased region" description="Low complexity" evidence="5">
    <location>
        <begin position="44"/>
        <end position="59"/>
    </location>
</feature>
<dbReference type="InterPro" id="IPR036322">
    <property type="entry name" value="WD40_repeat_dom_sf"/>
</dbReference>
<dbReference type="PROSITE" id="PS50082">
    <property type="entry name" value="WD_REPEATS_2"/>
    <property type="match status" value="5"/>
</dbReference>